<dbReference type="SUPFAM" id="SSF52540">
    <property type="entry name" value="P-loop containing nucleoside triphosphate hydrolases"/>
    <property type="match status" value="1"/>
</dbReference>
<dbReference type="InterPro" id="IPR014001">
    <property type="entry name" value="Helicase_ATP-bd"/>
</dbReference>
<dbReference type="GO" id="GO:0030490">
    <property type="term" value="P:maturation of SSU-rRNA"/>
    <property type="evidence" value="ECO:0007669"/>
    <property type="project" value="InterPro"/>
</dbReference>
<keyword evidence="3" id="KW-0378">Hydrolase</keyword>
<feature type="domain" description="Helicase C-terminal" evidence="12">
    <location>
        <begin position="266"/>
        <end position="407"/>
    </location>
</feature>
<dbReference type="InterPro" id="IPR011545">
    <property type="entry name" value="DEAD/DEAH_box_helicase_dom"/>
</dbReference>
<evidence type="ECO:0000256" key="6">
    <source>
        <dbReference type="ARBA" id="ARBA00022884"/>
    </source>
</evidence>
<evidence type="ECO:0000256" key="3">
    <source>
        <dbReference type="ARBA" id="ARBA00022801"/>
    </source>
</evidence>
<dbReference type="EMBL" id="GGYP01004496">
    <property type="protein sequence ID" value="MDE49267.1"/>
    <property type="molecule type" value="Transcribed_RNA"/>
</dbReference>
<dbReference type="InterPro" id="IPR027417">
    <property type="entry name" value="P-loop_NTPase"/>
</dbReference>
<dbReference type="InterPro" id="IPR050079">
    <property type="entry name" value="DEAD_box_RNA_helicase"/>
</dbReference>
<sequence>MGGKGQKPNSIKATGDDVPKPIHSFKTIYEKFHFAQHLQDAIKKSNYKAPTAVQAQVIPLMMDRREIICSAPTGSGKTLAFLLPIIHQLKEPKRIGSFRALILAPTRELAKQIHREALWISDGSNLKIHHLKDLKEAAKKFNPESLYKYDILVSTPNRLSSLLKTEPPAISLNKLEWLIIDECDRIFDLGFKDDLSIIYNRCLESNQCCRAMFSATLETKLVEWAKVQMTNVVIVMVGGTNRAALNVEQSLVYVGNEDGKLIALRDIIQRGVEVPALIFVETKEKAKYLANELLYDDLNIDFIHSERDQKERDTIVSMFREGKIWFLVCTDLMGRGIDFKGVNVVINYDCPRRVVSYIHRVGRTGRAGRDGKAITFVADGDRAVLPQIVNVMRKSGYEIPKAISSLLLTKKGNNKSKNKKDGKNTIQKHRQKVIRKRSNK</sequence>
<dbReference type="InterPro" id="IPR001650">
    <property type="entry name" value="Helicase_C-like"/>
</dbReference>
<feature type="compositionally biased region" description="Basic residues" evidence="10">
    <location>
        <begin position="412"/>
        <end position="440"/>
    </location>
</feature>
<dbReference type="PROSITE" id="PS51194">
    <property type="entry name" value="HELICASE_CTER"/>
    <property type="match status" value="1"/>
</dbReference>
<dbReference type="PROSITE" id="PS51192">
    <property type="entry name" value="HELICASE_ATP_BIND_1"/>
    <property type="match status" value="1"/>
</dbReference>
<keyword evidence="6" id="KW-0694">RNA-binding</keyword>
<evidence type="ECO:0000256" key="1">
    <source>
        <dbReference type="ARBA" id="ARBA00012552"/>
    </source>
</evidence>
<keyword evidence="4 13" id="KW-0347">Helicase</keyword>
<name>A0A6G1SGH3_9ACAR</name>
<evidence type="ECO:0000256" key="9">
    <source>
        <dbReference type="ARBA" id="ARBA00047984"/>
    </source>
</evidence>
<dbReference type="GO" id="GO:0003724">
    <property type="term" value="F:RNA helicase activity"/>
    <property type="evidence" value="ECO:0007669"/>
    <property type="project" value="UniProtKB-EC"/>
</dbReference>
<protein>
    <recommendedName>
        <fullName evidence="8">Probable ATP-dependent RNA helicase DDX52</fullName>
        <ecNumber evidence="1">3.6.4.13</ecNumber>
    </recommendedName>
</protein>
<evidence type="ECO:0000259" key="12">
    <source>
        <dbReference type="PROSITE" id="PS51194"/>
    </source>
</evidence>
<dbReference type="CDD" id="cd18787">
    <property type="entry name" value="SF2_C_DEAD"/>
    <property type="match status" value="1"/>
</dbReference>
<evidence type="ECO:0000256" key="7">
    <source>
        <dbReference type="ARBA" id="ARBA00024355"/>
    </source>
</evidence>
<dbReference type="Pfam" id="PF00271">
    <property type="entry name" value="Helicase_C"/>
    <property type="match status" value="1"/>
</dbReference>
<feature type="region of interest" description="Disordered" evidence="10">
    <location>
        <begin position="410"/>
        <end position="440"/>
    </location>
</feature>
<evidence type="ECO:0000256" key="2">
    <source>
        <dbReference type="ARBA" id="ARBA00022741"/>
    </source>
</evidence>
<dbReference type="GO" id="GO:0005829">
    <property type="term" value="C:cytosol"/>
    <property type="evidence" value="ECO:0007669"/>
    <property type="project" value="TreeGrafter"/>
</dbReference>
<evidence type="ECO:0000313" key="13">
    <source>
        <dbReference type="EMBL" id="MDE49267.1"/>
    </source>
</evidence>
<evidence type="ECO:0000259" key="11">
    <source>
        <dbReference type="PROSITE" id="PS51192"/>
    </source>
</evidence>
<dbReference type="GO" id="GO:0003723">
    <property type="term" value="F:RNA binding"/>
    <property type="evidence" value="ECO:0007669"/>
    <property type="project" value="UniProtKB-KW"/>
</dbReference>
<dbReference type="GO" id="GO:0005524">
    <property type="term" value="F:ATP binding"/>
    <property type="evidence" value="ECO:0007669"/>
    <property type="project" value="UniProtKB-KW"/>
</dbReference>
<feature type="domain" description="Helicase ATP-binding" evidence="11">
    <location>
        <begin position="58"/>
        <end position="235"/>
    </location>
</feature>
<dbReference type="CDD" id="cd17957">
    <property type="entry name" value="DEADc_DDX52"/>
    <property type="match status" value="1"/>
</dbReference>
<reference evidence="13" key="1">
    <citation type="submission" date="2018-10" db="EMBL/GenBank/DDBJ databases">
        <title>Transcriptome assembly of Aceria tosichella (Wheat curl mite) Type 2.</title>
        <authorList>
            <person name="Scully E.D."/>
            <person name="Geib S.M."/>
            <person name="Palmer N.A."/>
            <person name="Gupta A.K."/>
            <person name="Sarath G."/>
            <person name="Tatineni S."/>
        </authorList>
    </citation>
    <scope>NUCLEOTIDE SEQUENCE</scope>
    <source>
        <strain evidence="13">LincolnNE</strain>
    </source>
</reference>
<dbReference type="Gene3D" id="3.40.50.300">
    <property type="entry name" value="P-loop containing nucleotide triphosphate hydrolases"/>
    <property type="match status" value="2"/>
</dbReference>
<keyword evidence="2" id="KW-0547">Nucleotide-binding</keyword>
<dbReference type="SMART" id="SM00490">
    <property type="entry name" value="HELICc"/>
    <property type="match status" value="1"/>
</dbReference>
<evidence type="ECO:0000256" key="4">
    <source>
        <dbReference type="ARBA" id="ARBA00022806"/>
    </source>
</evidence>
<gene>
    <name evidence="13" type="primary">Ddx52</name>
    <name evidence="13" type="ORF">g.20340</name>
</gene>
<organism evidence="13">
    <name type="scientific">Aceria tosichella</name>
    <name type="common">wheat curl mite</name>
    <dbReference type="NCBI Taxonomy" id="561515"/>
    <lineage>
        <taxon>Eukaryota</taxon>
        <taxon>Metazoa</taxon>
        <taxon>Ecdysozoa</taxon>
        <taxon>Arthropoda</taxon>
        <taxon>Chelicerata</taxon>
        <taxon>Arachnida</taxon>
        <taxon>Acari</taxon>
        <taxon>Acariformes</taxon>
        <taxon>Trombidiformes</taxon>
        <taxon>Prostigmata</taxon>
        <taxon>Eupodina</taxon>
        <taxon>Eriophyoidea</taxon>
        <taxon>Eriophyidae</taxon>
        <taxon>Eriophyinae</taxon>
        <taxon>Aceriini</taxon>
        <taxon>Aceria</taxon>
    </lineage>
</organism>
<dbReference type="InterPro" id="IPR044764">
    <property type="entry name" value="DDX52/Rok1_DEADc"/>
</dbReference>
<comment type="similarity">
    <text evidence="7">Belongs to the DEAD box helicase family. DDX52/ROK1 subfamily.</text>
</comment>
<dbReference type="AlphaFoldDB" id="A0A6G1SGH3"/>
<dbReference type="PANTHER" id="PTHR47959:SF15">
    <property type="entry name" value="RNA HELICASE"/>
    <property type="match status" value="1"/>
</dbReference>
<dbReference type="GO" id="GO:0016787">
    <property type="term" value="F:hydrolase activity"/>
    <property type="evidence" value="ECO:0007669"/>
    <property type="project" value="UniProtKB-KW"/>
</dbReference>
<dbReference type="Pfam" id="PF00270">
    <property type="entry name" value="DEAD"/>
    <property type="match status" value="1"/>
</dbReference>
<dbReference type="EC" id="3.6.4.13" evidence="1"/>
<accession>A0A6G1SGH3</accession>
<dbReference type="PANTHER" id="PTHR47959">
    <property type="entry name" value="ATP-DEPENDENT RNA HELICASE RHLE-RELATED"/>
    <property type="match status" value="1"/>
</dbReference>
<keyword evidence="5" id="KW-0067">ATP-binding</keyword>
<proteinExistence type="inferred from homology"/>
<evidence type="ECO:0000256" key="10">
    <source>
        <dbReference type="SAM" id="MobiDB-lite"/>
    </source>
</evidence>
<comment type="catalytic activity">
    <reaction evidence="9">
        <text>ATP + H2O = ADP + phosphate + H(+)</text>
        <dbReference type="Rhea" id="RHEA:13065"/>
        <dbReference type="ChEBI" id="CHEBI:15377"/>
        <dbReference type="ChEBI" id="CHEBI:15378"/>
        <dbReference type="ChEBI" id="CHEBI:30616"/>
        <dbReference type="ChEBI" id="CHEBI:43474"/>
        <dbReference type="ChEBI" id="CHEBI:456216"/>
        <dbReference type="EC" id="3.6.4.13"/>
    </reaction>
</comment>
<dbReference type="SMART" id="SM00487">
    <property type="entry name" value="DEXDc"/>
    <property type="match status" value="1"/>
</dbReference>
<evidence type="ECO:0000256" key="5">
    <source>
        <dbReference type="ARBA" id="ARBA00022840"/>
    </source>
</evidence>
<evidence type="ECO:0000256" key="8">
    <source>
        <dbReference type="ARBA" id="ARBA00044533"/>
    </source>
</evidence>